<dbReference type="OrthoDB" id="9805821at2"/>
<proteinExistence type="inferred from homology"/>
<evidence type="ECO:0000256" key="1">
    <source>
        <dbReference type="ARBA" id="ARBA00000448"/>
    </source>
</evidence>
<dbReference type="InterPro" id="IPR036962">
    <property type="entry name" value="Glyco_hydro_3_N_sf"/>
</dbReference>
<protein>
    <recommendedName>
        <fullName evidence="3">beta-glucosidase</fullName>
        <ecNumber evidence="3">3.2.1.21</ecNumber>
    </recommendedName>
</protein>
<dbReference type="Pfam" id="PF01915">
    <property type="entry name" value="Glyco_hydro_3_C"/>
    <property type="match status" value="1"/>
</dbReference>
<keyword evidence="4" id="KW-0732">Signal</keyword>
<feature type="domain" description="Glycoside hydrolase family 3 C-terminal" evidence="9">
    <location>
        <begin position="410"/>
        <end position="616"/>
    </location>
</feature>
<dbReference type="PROSITE" id="PS51257">
    <property type="entry name" value="PROKAR_LIPOPROTEIN"/>
    <property type="match status" value="1"/>
</dbReference>
<comment type="similarity">
    <text evidence="2 7">Belongs to the glycosyl hydrolase 3 family.</text>
</comment>
<evidence type="ECO:0000313" key="10">
    <source>
        <dbReference type="EMBL" id="RFZ80697.1"/>
    </source>
</evidence>
<feature type="domain" description="Glycoside hydrolase family 3 N-terminal" evidence="8">
    <location>
        <begin position="55"/>
        <end position="371"/>
    </location>
</feature>
<organism evidence="10 11">
    <name type="scientific">Lacrimispora amygdalina</name>
    <dbReference type="NCBI Taxonomy" id="253257"/>
    <lineage>
        <taxon>Bacteria</taxon>
        <taxon>Bacillati</taxon>
        <taxon>Bacillota</taxon>
        <taxon>Clostridia</taxon>
        <taxon>Lachnospirales</taxon>
        <taxon>Lachnospiraceae</taxon>
        <taxon>Lacrimispora</taxon>
    </lineage>
</organism>
<evidence type="ECO:0000256" key="3">
    <source>
        <dbReference type="ARBA" id="ARBA00012744"/>
    </source>
</evidence>
<dbReference type="PANTHER" id="PTHR30620">
    <property type="entry name" value="PERIPLASMIC BETA-GLUCOSIDASE-RELATED"/>
    <property type="match status" value="1"/>
</dbReference>
<evidence type="ECO:0000256" key="2">
    <source>
        <dbReference type="ARBA" id="ARBA00005336"/>
    </source>
</evidence>
<dbReference type="SUPFAM" id="SSF52279">
    <property type="entry name" value="Beta-D-glucan exohydrolase, C-terminal domain"/>
    <property type="match status" value="1"/>
</dbReference>
<evidence type="ECO:0000259" key="8">
    <source>
        <dbReference type="Pfam" id="PF00933"/>
    </source>
</evidence>
<dbReference type="PRINTS" id="PR00133">
    <property type="entry name" value="GLHYDRLASE3"/>
</dbReference>
<dbReference type="RefSeq" id="WP_117415296.1">
    <property type="nucleotide sequence ID" value="NZ_QOHO01000006.1"/>
</dbReference>
<name>A0A3E2NI66_9FIRM</name>
<dbReference type="SUPFAM" id="SSF51445">
    <property type="entry name" value="(Trans)glycosidases"/>
    <property type="match status" value="1"/>
</dbReference>
<dbReference type="EC" id="3.2.1.21" evidence="3"/>
<keyword evidence="6 7" id="KW-0326">Glycosidase</keyword>
<dbReference type="PANTHER" id="PTHR30620:SF16">
    <property type="entry name" value="LYSOSOMAL BETA GLUCOSIDASE"/>
    <property type="match status" value="1"/>
</dbReference>
<dbReference type="InterPro" id="IPR019800">
    <property type="entry name" value="Glyco_hydro_3_AS"/>
</dbReference>
<evidence type="ECO:0000256" key="6">
    <source>
        <dbReference type="ARBA" id="ARBA00023295"/>
    </source>
</evidence>
<dbReference type="InterPro" id="IPR001764">
    <property type="entry name" value="Glyco_hydro_3_N"/>
</dbReference>
<sequence length="616" mass="66904">MRGGVTGVCLTFMLALTGCMGVQTNNVGQTEVSTSAESDSKISSTSVEDILGRLTLDQKAAQMVQGAVYNIPDNMMKENCYGSILSTFGENSLNASEWKEMILKYQKEAMSSEAGVPYIYGNDAVHGVATCEGTVIYPHNIGIGAANDKELTYQMGLAVADEAKLTGMLWSFSPCLSAAQDPRWGRTYESYSSETSMVTELGTSFTKGLIDGGILPCAKHFFADGNVLYGTGETSDGEKRLIDRGDAKLSDGEIQDLLKVYQAQIDAGVKTIMISHSSVNGTKMHANEKYISMLKNDMGFKGFIVSDWDSIHNIPGDNLKDQTITAINAGIDMLMEDCKFEECRKYIVEAVNEGKIPMDRVNDAVSRILTVKKEMGILDDPMMEKVTSKEKSAGSQQYRDLARSLVEESLVLLKNDNAILPIKKGTKLFVTGPAANDVGVQCGGWTVTWLGSLDAENHGHKWIPEGKTILDGLNELANEYDLTIITDQEKAADADMTLLCLGEKTYTEWKGDSADISITGSLGLAGNTKAIDLAKSIGHPTVALIVAGRNVIISDYMKQWDGIVMCYLPGSEGDGIANVLTGKKIFKGTLPMPYYSRVEDIRTDQVLFPVGYGLKY</sequence>
<reference evidence="10 11" key="1">
    <citation type="submission" date="2018-07" db="EMBL/GenBank/DDBJ databases">
        <title>New species, Clostridium PI-S10-A1B.</title>
        <authorList>
            <person name="Krishna G."/>
            <person name="Summeta K."/>
            <person name="Shikha S."/>
            <person name="Prabhu P.B."/>
            <person name="Suresh K."/>
        </authorList>
    </citation>
    <scope>NUCLEOTIDE SEQUENCE [LARGE SCALE GENOMIC DNA]</scope>
    <source>
        <strain evidence="10 11">PI-S10-A1B</strain>
    </source>
</reference>
<evidence type="ECO:0000313" key="11">
    <source>
        <dbReference type="Proteomes" id="UP000260680"/>
    </source>
</evidence>
<comment type="catalytic activity">
    <reaction evidence="1">
        <text>Hydrolysis of terminal, non-reducing beta-D-glucosyl residues with release of beta-D-glucose.</text>
        <dbReference type="EC" id="3.2.1.21"/>
    </reaction>
</comment>
<evidence type="ECO:0000259" key="9">
    <source>
        <dbReference type="Pfam" id="PF01915"/>
    </source>
</evidence>
<gene>
    <name evidence="10" type="ORF">DS742_01615</name>
</gene>
<evidence type="ECO:0000256" key="7">
    <source>
        <dbReference type="RuleBase" id="RU361161"/>
    </source>
</evidence>
<dbReference type="GO" id="GO:0009251">
    <property type="term" value="P:glucan catabolic process"/>
    <property type="evidence" value="ECO:0007669"/>
    <property type="project" value="TreeGrafter"/>
</dbReference>
<dbReference type="AlphaFoldDB" id="A0A3E2NI66"/>
<accession>A0A3E2NI66</accession>
<dbReference type="EMBL" id="QOHO01000006">
    <property type="protein sequence ID" value="RFZ80697.1"/>
    <property type="molecule type" value="Genomic_DNA"/>
</dbReference>
<dbReference type="GO" id="GO:0008422">
    <property type="term" value="F:beta-glucosidase activity"/>
    <property type="evidence" value="ECO:0007669"/>
    <property type="project" value="UniProtKB-EC"/>
</dbReference>
<dbReference type="InterPro" id="IPR017853">
    <property type="entry name" value="GH"/>
</dbReference>
<evidence type="ECO:0000256" key="5">
    <source>
        <dbReference type="ARBA" id="ARBA00022801"/>
    </source>
</evidence>
<evidence type="ECO:0000256" key="4">
    <source>
        <dbReference type="ARBA" id="ARBA00022729"/>
    </source>
</evidence>
<dbReference type="InterPro" id="IPR036881">
    <property type="entry name" value="Glyco_hydro_3_C_sf"/>
</dbReference>
<dbReference type="Gene3D" id="3.20.20.300">
    <property type="entry name" value="Glycoside hydrolase, family 3, N-terminal domain"/>
    <property type="match status" value="1"/>
</dbReference>
<dbReference type="PROSITE" id="PS00775">
    <property type="entry name" value="GLYCOSYL_HYDROL_F3"/>
    <property type="match status" value="1"/>
</dbReference>
<dbReference type="Proteomes" id="UP000260680">
    <property type="component" value="Unassembled WGS sequence"/>
</dbReference>
<dbReference type="Gene3D" id="3.40.50.1700">
    <property type="entry name" value="Glycoside hydrolase family 3 C-terminal domain"/>
    <property type="match status" value="1"/>
</dbReference>
<keyword evidence="5 7" id="KW-0378">Hydrolase</keyword>
<comment type="caution">
    <text evidence="10">The sequence shown here is derived from an EMBL/GenBank/DDBJ whole genome shotgun (WGS) entry which is preliminary data.</text>
</comment>
<dbReference type="Pfam" id="PF00933">
    <property type="entry name" value="Glyco_hydro_3"/>
    <property type="match status" value="1"/>
</dbReference>
<dbReference type="InterPro" id="IPR051915">
    <property type="entry name" value="Cellulose_Degrad_GH3"/>
</dbReference>
<dbReference type="InterPro" id="IPR002772">
    <property type="entry name" value="Glyco_hydro_3_C"/>
</dbReference>